<evidence type="ECO:0000259" key="5">
    <source>
        <dbReference type="Pfam" id="PF10433"/>
    </source>
</evidence>
<reference evidence="6 7" key="1">
    <citation type="submission" date="2019-04" db="EMBL/GenBank/DDBJ databases">
        <title>Friends and foes A comparative genomics study of 23 Aspergillus species from section Flavi.</title>
        <authorList>
            <consortium name="DOE Joint Genome Institute"/>
            <person name="Kjaerbolling I."/>
            <person name="Vesth T."/>
            <person name="Frisvad J.C."/>
            <person name="Nybo J.L."/>
            <person name="Theobald S."/>
            <person name="Kildgaard S."/>
            <person name="Isbrandt T."/>
            <person name="Kuo A."/>
            <person name="Sato A."/>
            <person name="Lyhne E.K."/>
            <person name="Kogle M.E."/>
            <person name="Wiebenga A."/>
            <person name="Kun R.S."/>
            <person name="Lubbers R.J."/>
            <person name="Makela M.R."/>
            <person name="Barry K."/>
            <person name="Chovatia M."/>
            <person name="Clum A."/>
            <person name="Daum C."/>
            <person name="Haridas S."/>
            <person name="He G."/>
            <person name="LaButti K."/>
            <person name="Lipzen A."/>
            <person name="Mondo S."/>
            <person name="Riley R."/>
            <person name="Salamov A."/>
            <person name="Simmons B.A."/>
            <person name="Magnuson J.K."/>
            <person name="Henrissat B."/>
            <person name="Mortensen U.H."/>
            <person name="Larsen T.O."/>
            <person name="Devries R.P."/>
            <person name="Grigoriev I.V."/>
            <person name="Machida M."/>
            <person name="Baker S.E."/>
            <person name="Andersen M.R."/>
        </authorList>
    </citation>
    <scope>NUCLEOTIDE SEQUENCE [LARGE SCALE GENOMIC DNA]</scope>
    <source>
        <strain evidence="6 7">CBS 151.66</strain>
    </source>
</reference>
<feature type="region of interest" description="Disordered" evidence="3">
    <location>
        <begin position="1"/>
        <end position="22"/>
    </location>
</feature>
<feature type="compositionally biased region" description="Basic and acidic residues" evidence="3">
    <location>
        <begin position="1"/>
        <end position="10"/>
    </location>
</feature>
<organism evidence="6 7">
    <name type="scientific">Aspergillus leporis</name>
    <dbReference type="NCBI Taxonomy" id="41062"/>
    <lineage>
        <taxon>Eukaryota</taxon>
        <taxon>Fungi</taxon>
        <taxon>Dikarya</taxon>
        <taxon>Ascomycota</taxon>
        <taxon>Pezizomycotina</taxon>
        <taxon>Eurotiomycetes</taxon>
        <taxon>Eurotiomycetidae</taxon>
        <taxon>Eurotiales</taxon>
        <taxon>Aspergillaceae</taxon>
        <taxon>Aspergillus</taxon>
        <taxon>Aspergillus subgen. Circumdati</taxon>
    </lineage>
</organism>
<comment type="subcellular location">
    <subcellularLocation>
        <location evidence="1">Nucleus</location>
    </subcellularLocation>
</comment>
<name>A0A5N5X223_9EURO</name>
<feature type="domain" description="RSE1/DDB1/CPSF1 C-terminal" evidence="4">
    <location>
        <begin position="948"/>
        <end position="1224"/>
    </location>
</feature>
<gene>
    <name evidence="6" type="ORF">BDV29DRAFT_175602</name>
</gene>
<evidence type="ECO:0000259" key="4">
    <source>
        <dbReference type="Pfam" id="PF03178"/>
    </source>
</evidence>
<sequence length="1288" mass="142953">MALSRIHQDIDSQTMNASVRRHSADQMDIEDDIFSADAQPRIGLLSHTLIPSPIIQWILPARLRSGHQNDVVFVGERSLQIKEAVSGIHLEDVTSKSDFDSNIMAAKVIKVSTELPWETQMKIGATSAAVSSELQIDLPPQILLLSLASRELVFLYYSSASDQFIHHHRPLPNDVSTFERFGRNIAVEPRSRAVAVSASSDYFGVFTLKRPPILQSQMAYNQLDPIAEERFFRVDGDIIFMEFLYPQPEDNGKILLLLLVAQDQITHAICYEWDANEHLRQASPIVTKRLLPFEDRLPTMLIPLTKASSFMLVTTTAMSVYKNRLDPRRQPSKYPLYVPDRESRRSPLWTRWARPLRNWLYNQKHDDIYLCREDGQIFYLGIGNEGEVENQAHLGQLCCDVDAAFDILDFGHEGGDLLLAAGNTGDGGLFVQKARDHPRCVQKFMSWTPVTDSVIVKSPSPQFPLSADDASDRLFVCSTSSFAQGAIVELRHGIEAQIGLVVSLEDLSSTRDIWTMSNGTHGGVLVLTSDPVSSLLLDLPADFGEEICAIDEADSGLDFGSQTLAAGCTDSGLVVQVTDSAVWVGATAESMPSSHFEYGYGQNITVAAVNGPASLVAVAVRDQGELHLHVKILALSGDQVVISAVGEPLRIDYEPVCISLETFDFGSFIIVGAGNGRIFLYAIEKEIVTFVSEKLVDVGYSEDISKAIDSVATVSKVVEGPLKGFVLLCGLRSGILVPFGVTLDCKNATSSIVMKQAVPQRLGNTSLRVQSQGDIALLTCGQGFWQISCALDGEIPDCTLQRVWITDQNNPAYHPRSFYSFSLTNFVNSDMANTLFCIADGQLMVCTLQREEKTVPRRIGLPGSATKLVYSHHLKSLVVAYSQTEFDTDADPIKRFTRSYIEFVDPDSQQAICNPRDVPGDGSKPWRPHGAAGEKISCILEWTPKKGDEEYHFIVIGTARKNQPERGRVIFLQASRVSSDPSRIECTVKYIHRFKDPVYSIAPYGAFTLMVSTGHEIVPLEPKFSQTRWLRAARYSVLSPAVSMSCHEPYLYMSTSRESLMILKATGENLVLHAYDRQKHDGLSHIHIGGDMELTITSSRGGRISILSEKGVTENDKMMPVALCEAHLSSSVTRLSPGTRHFSMPTSSQVFYGTAMNGTVYRFLTLGEKEWRLLRFLQNLCVRDPIICPFTPKRKRQRNPAGNESLAFQPSQMHVDGDILSRLLMRGSSYLVQMLVTEEFFTPSTPDSGSPQAISERFSELARDLLGDIQNPVEVVMKWLKRTLHMGF</sequence>
<dbReference type="InterPro" id="IPR018846">
    <property type="entry name" value="Beta-prop_RSE1/DDB1/CPSF1_1st"/>
</dbReference>
<dbReference type="GO" id="GO:0003676">
    <property type="term" value="F:nucleic acid binding"/>
    <property type="evidence" value="ECO:0007669"/>
    <property type="project" value="InterPro"/>
</dbReference>
<dbReference type="Pfam" id="PF10433">
    <property type="entry name" value="Beta-prop_RSE1_1st"/>
    <property type="match status" value="1"/>
</dbReference>
<dbReference type="InterPro" id="IPR015943">
    <property type="entry name" value="WD40/YVTN_repeat-like_dom_sf"/>
</dbReference>
<evidence type="ECO:0000256" key="1">
    <source>
        <dbReference type="ARBA" id="ARBA00004123"/>
    </source>
</evidence>
<keyword evidence="7" id="KW-1185">Reference proteome</keyword>
<dbReference type="InterPro" id="IPR050358">
    <property type="entry name" value="RSE1/DDB1/CFT1"/>
</dbReference>
<dbReference type="GO" id="GO:0005634">
    <property type="term" value="C:nucleus"/>
    <property type="evidence" value="ECO:0007669"/>
    <property type="project" value="UniProtKB-SubCell"/>
</dbReference>
<dbReference type="Gene3D" id="2.130.10.10">
    <property type="entry name" value="YVTN repeat-like/Quinoprotein amine dehydrogenase"/>
    <property type="match status" value="2"/>
</dbReference>
<dbReference type="Proteomes" id="UP000326565">
    <property type="component" value="Unassembled WGS sequence"/>
</dbReference>
<dbReference type="Pfam" id="PF03178">
    <property type="entry name" value="CPSF_A"/>
    <property type="match status" value="1"/>
</dbReference>
<accession>A0A5N5X223</accession>
<dbReference type="OrthoDB" id="20774at2759"/>
<evidence type="ECO:0000313" key="6">
    <source>
        <dbReference type="EMBL" id="KAB8073372.1"/>
    </source>
</evidence>
<feature type="domain" description="RSE1/DDB1/CPSF1 first beta-propeller" evidence="5">
    <location>
        <begin position="55"/>
        <end position="444"/>
    </location>
</feature>
<keyword evidence="2" id="KW-0539">Nucleus</keyword>
<dbReference type="EMBL" id="ML732228">
    <property type="protein sequence ID" value="KAB8073372.1"/>
    <property type="molecule type" value="Genomic_DNA"/>
</dbReference>
<protein>
    <submittedName>
        <fullName evidence="6">Mono-functional DNA-alkylating methyl methanesulfonate N-term-domain-containing protein</fullName>
    </submittedName>
</protein>
<dbReference type="InterPro" id="IPR004871">
    <property type="entry name" value="RSE1/DDB1/CPSF1_C"/>
</dbReference>
<evidence type="ECO:0000256" key="3">
    <source>
        <dbReference type="SAM" id="MobiDB-lite"/>
    </source>
</evidence>
<evidence type="ECO:0000313" key="7">
    <source>
        <dbReference type="Proteomes" id="UP000326565"/>
    </source>
</evidence>
<evidence type="ECO:0000256" key="2">
    <source>
        <dbReference type="ARBA" id="ARBA00023242"/>
    </source>
</evidence>
<dbReference type="PANTHER" id="PTHR10644">
    <property type="entry name" value="DNA REPAIR/RNA PROCESSING CPSF FAMILY"/>
    <property type="match status" value="1"/>
</dbReference>
<dbReference type="GO" id="GO:0006397">
    <property type="term" value="P:mRNA processing"/>
    <property type="evidence" value="ECO:0007669"/>
    <property type="project" value="UniProtKB-KW"/>
</dbReference>
<proteinExistence type="predicted"/>